<evidence type="ECO:0000256" key="1">
    <source>
        <dbReference type="SAM" id="MobiDB-lite"/>
    </source>
</evidence>
<dbReference type="Proteomes" id="UP000008064">
    <property type="component" value="Unassembled WGS sequence"/>
</dbReference>
<dbReference type="RefSeq" id="XP_007319873.1">
    <property type="nucleotide sequence ID" value="XM_007319811.1"/>
</dbReference>
<organism>
    <name type="scientific">Serpula lacrymans var. lacrymans (strain S7.9)</name>
    <name type="common">Dry rot fungus</name>
    <dbReference type="NCBI Taxonomy" id="578457"/>
    <lineage>
        <taxon>Eukaryota</taxon>
        <taxon>Fungi</taxon>
        <taxon>Dikarya</taxon>
        <taxon>Basidiomycota</taxon>
        <taxon>Agaricomycotina</taxon>
        <taxon>Agaricomycetes</taxon>
        <taxon>Agaricomycetidae</taxon>
        <taxon>Boletales</taxon>
        <taxon>Coniophorineae</taxon>
        <taxon>Serpulaceae</taxon>
        <taxon>Serpula</taxon>
    </lineage>
</organism>
<protein>
    <recommendedName>
        <fullName evidence="2">DUF7721 domain-containing protein</fullName>
    </recommendedName>
</protein>
<evidence type="ECO:0000313" key="3">
    <source>
        <dbReference type="EMBL" id="EGO24111.1"/>
    </source>
</evidence>
<name>F8P044_SERL9</name>
<dbReference type="Pfam" id="PF24845">
    <property type="entry name" value="DUF7721"/>
    <property type="match status" value="1"/>
</dbReference>
<gene>
    <name evidence="3" type="ORF">SERLADRAFT_393038</name>
</gene>
<feature type="domain" description="DUF7721" evidence="2">
    <location>
        <begin position="30"/>
        <end position="111"/>
    </location>
</feature>
<dbReference type="InterPro" id="IPR056138">
    <property type="entry name" value="DUF7721"/>
</dbReference>
<sequence>MDTFMNLAMSAAGQFTGQEEQAPPSHQFNEDEVVETAQRHSGGSADSGMFSAALSHVTSHSSQHREPVDEGEVRDSHRQAYAEGGAGGLSAGSMGGAAAMQILQKVTSGGGGGSQTELISMAMAEAGKLFDQSGGASSGSKQDAINGAAMTVMKLVVQSKLGGGGGGMGGLMSLATKFI</sequence>
<feature type="compositionally biased region" description="Basic and acidic residues" evidence="1">
    <location>
        <begin position="63"/>
        <end position="76"/>
    </location>
</feature>
<dbReference type="KEGG" id="sla:SERLADRAFT_393038"/>
<dbReference type="AlphaFoldDB" id="F8P044"/>
<proteinExistence type="predicted"/>
<feature type="region of interest" description="Disordered" evidence="1">
    <location>
        <begin position="15"/>
        <end position="76"/>
    </location>
</feature>
<dbReference type="OrthoDB" id="2290255at2759"/>
<accession>F8P044</accession>
<dbReference type="GeneID" id="18811588"/>
<dbReference type="PANTHER" id="PTHR39477:SF1">
    <property type="entry name" value="BETA-FLANKING PROTEIN"/>
    <property type="match status" value="1"/>
</dbReference>
<dbReference type="EMBL" id="GL945435">
    <property type="protein sequence ID" value="EGO24111.1"/>
    <property type="molecule type" value="Genomic_DNA"/>
</dbReference>
<reference evidence="3" key="1">
    <citation type="submission" date="2011-04" db="EMBL/GenBank/DDBJ databases">
        <title>Evolution of plant cell wall degrading machinery underlies the functional diversity of forest fungi.</title>
        <authorList>
            <consortium name="US DOE Joint Genome Institute (JGI-PGF)"/>
            <person name="Eastwood D.C."/>
            <person name="Floudas D."/>
            <person name="Binder M."/>
            <person name="Majcherczyk A."/>
            <person name="Schneider P."/>
            <person name="Aerts A."/>
            <person name="Asiegbu F.O."/>
            <person name="Baker S.E."/>
            <person name="Barry K."/>
            <person name="Bendiksby M."/>
            <person name="Blumentritt M."/>
            <person name="Coutinho P.M."/>
            <person name="Cullen D."/>
            <person name="Cullen D."/>
            <person name="Gathman A."/>
            <person name="Goodell B."/>
            <person name="Henrissat B."/>
            <person name="Ihrmark K."/>
            <person name="Kauserud H."/>
            <person name="Kohler A."/>
            <person name="LaButti K."/>
            <person name="Lapidus A."/>
            <person name="Lavin J.L."/>
            <person name="Lee Y.-H."/>
            <person name="Lindquist E."/>
            <person name="Lilly W."/>
            <person name="Lucas S."/>
            <person name="Morin E."/>
            <person name="Murat C."/>
            <person name="Oguiza J.A."/>
            <person name="Park J."/>
            <person name="Pisabarro A.G."/>
            <person name="Riley R."/>
            <person name="Rosling A."/>
            <person name="Salamov A."/>
            <person name="Schmidt O."/>
            <person name="Schmutz J."/>
            <person name="Skrede I."/>
            <person name="Stenlid J."/>
            <person name="Wiebenga A."/>
            <person name="Xie X."/>
            <person name="Kues U."/>
            <person name="Hibbett D.S."/>
            <person name="Hoffmeister D."/>
            <person name="Hogberg N."/>
            <person name="Martin F."/>
            <person name="Grigoriev I.V."/>
            <person name="Watkinson S.C."/>
        </authorList>
    </citation>
    <scope>NUCLEOTIDE SEQUENCE</scope>
    <source>
        <strain evidence="3">S7.9</strain>
    </source>
</reference>
<dbReference type="PANTHER" id="PTHR39477">
    <property type="entry name" value="CHROMOSOME 8, WHOLE GENOME SHOTGUN SEQUENCE"/>
    <property type="match status" value="1"/>
</dbReference>
<dbReference type="HOGENOM" id="CLU_063290_2_1_1"/>
<evidence type="ECO:0000259" key="2">
    <source>
        <dbReference type="Pfam" id="PF24845"/>
    </source>
</evidence>
<feature type="compositionally biased region" description="Polar residues" evidence="1">
    <location>
        <begin position="15"/>
        <end position="27"/>
    </location>
</feature>